<keyword evidence="3" id="KW-1185">Reference proteome</keyword>
<evidence type="ECO:0000313" key="3">
    <source>
        <dbReference type="Proteomes" id="UP000032434"/>
    </source>
</evidence>
<evidence type="ECO:0000259" key="1">
    <source>
        <dbReference type="Pfam" id="PF14393"/>
    </source>
</evidence>
<dbReference type="STRING" id="35623.Aocu_04180"/>
<dbReference type="AlphaFoldDB" id="A0A061AFY9"/>
<dbReference type="HOGENOM" id="CLU_065769_1_0_14"/>
<dbReference type="RefSeq" id="WP_045749034.1">
    <property type="nucleotide sequence ID" value="NZ_FUZK01000003.1"/>
</dbReference>
<reference evidence="3" key="1">
    <citation type="submission" date="2014-05" db="EMBL/GenBank/DDBJ databases">
        <authorList>
            <person name="Kube M."/>
        </authorList>
    </citation>
    <scope>NUCLEOTIDE SEQUENCE [LARGE SCALE GENOMIC DNA]</scope>
</reference>
<feature type="domain" description="DUF4422" evidence="1">
    <location>
        <begin position="5"/>
        <end position="222"/>
    </location>
</feature>
<evidence type="ECO:0000313" key="2">
    <source>
        <dbReference type="EMBL" id="CDR30491.1"/>
    </source>
</evidence>
<gene>
    <name evidence="2" type="ORF">Aocu_04180</name>
</gene>
<dbReference type="KEGG" id="aoc:Aocu_04180"/>
<dbReference type="InParanoid" id="A0A061AFY9"/>
<name>A0A061AFY9_9MOLU</name>
<dbReference type="EMBL" id="LK028559">
    <property type="protein sequence ID" value="CDR30491.1"/>
    <property type="molecule type" value="Genomic_DNA"/>
</dbReference>
<dbReference type="InterPro" id="IPR025536">
    <property type="entry name" value="DUF4422"/>
</dbReference>
<dbReference type="PATRIC" id="fig|35623.3.peg.419"/>
<organism evidence="2 3">
    <name type="scientific">Acholeplasma oculi</name>
    <dbReference type="NCBI Taxonomy" id="35623"/>
    <lineage>
        <taxon>Bacteria</taxon>
        <taxon>Bacillati</taxon>
        <taxon>Mycoplasmatota</taxon>
        <taxon>Mollicutes</taxon>
        <taxon>Acholeplasmatales</taxon>
        <taxon>Acholeplasmataceae</taxon>
        <taxon>Acholeplasma</taxon>
    </lineage>
</organism>
<accession>A0A061AFY9</accession>
<protein>
    <recommendedName>
        <fullName evidence="1">DUF4422 domain-containing protein</fullName>
    </recommendedName>
</protein>
<dbReference type="Proteomes" id="UP000032434">
    <property type="component" value="Chromosome 1"/>
</dbReference>
<proteinExistence type="predicted"/>
<dbReference type="Pfam" id="PF14393">
    <property type="entry name" value="DUF4422"/>
    <property type="match status" value="1"/>
</dbReference>
<sequence>MEDIKVYVTTHKETDIINKKITSIYQKLFVGAENKIIPEGYLSDSFPGGISHKNKNYSELTGQYYIWKNANAKIVGLIHYRRILSKSKSNFFYKALNEKQIKKALSKADVIVPKREKMLRHTVESYYSKAHYKKDYEIIREIISEKHPDYVEAFEKVSNQKHLFLANILITKKEYFDQYSEWLFSVLFELEKRSDITSYDSYQARIYGFISERLINVWIEKNNLKVKEYRMINLDQNQLLFKLKKVRYKIMEFFEK</sequence>